<dbReference type="Proteomes" id="UP000010798">
    <property type="component" value="Chromosome"/>
</dbReference>
<sequence>MSETLLNYPPALVAKPRIPFRPHPPADFEEAGLFHAQVESLVLKFLLSHGIASGRRTADELGLPFGPFPEFLRRLKNQQIVSYTDSASANDFLYSLTDVGRARAQLYFNECSYVGTAPVPFDDYVKSVAAQSITFEHPKKEDLRRAFADLLISEEMFEVLGPAINSGRGLFLYGYPGNGKTSIAERITRCFGSTIWIPKVIEASGQLIKLFDLSAHEPVEAHRSSLLRADDFDHRWIEIRRPTLIAGGELRMEDLEIHFDPVTKVSEAPLQLKSNNGTLLIDDFGRQRIAPIELLNRWTVPLEKRYDFLSLYNGKQIRVPFDQLILFSTNLEPRQLVDESFMRRIPYKIFAQDPDEATFRELFAMFAAKLGFLEVDEAALDHLINRHYRKADRPFRACQPRDLLLQVRNYCVYNDLPLEMKPHYFDFAANNYFTVM</sequence>
<evidence type="ECO:0000313" key="2">
    <source>
        <dbReference type="Proteomes" id="UP000010798"/>
    </source>
</evidence>
<dbReference type="OrthoDB" id="9783370at2"/>
<dbReference type="EMBL" id="CP003364">
    <property type="protein sequence ID" value="AGA29497.1"/>
    <property type="molecule type" value="Genomic_DNA"/>
</dbReference>
<dbReference type="KEGG" id="saci:Sinac_5347"/>
<evidence type="ECO:0008006" key="3">
    <source>
        <dbReference type="Google" id="ProtNLM"/>
    </source>
</evidence>
<dbReference type="RefSeq" id="WP_015248600.1">
    <property type="nucleotide sequence ID" value="NC_019892.1"/>
</dbReference>
<reference evidence="1 2" key="1">
    <citation type="submission" date="2012-02" db="EMBL/GenBank/DDBJ databases">
        <title>Complete sequence of chromosome of Singulisphaera acidiphila DSM 18658.</title>
        <authorList>
            <consortium name="US DOE Joint Genome Institute (JGI-PGF)"/>
            <person name="Lucas S."/>
            <person name="Copeland A."/>
            <person name="Lapidus A."/>
            <person name="Glavina del Rio T."/>
            <person name="Dalin E."/>
            <person name="Tice H."/>
            <person name="Bruce D."/>
            <person name="Goodwin L."/>
            <person name="Pitluck S."/>
            <person name="Peters L."/>
            <person name="Ovchinnikova G."/>
            <person name="Chertkov O."/>
            <person name="Kyrpides N."/>
            <person name="Mavromatis K."/>
            <person name="Ivanova N."/>
            <person name="Brettin T."/>
            <person name="Detter J.C."/>
            <person name="Han C."/>
            <person name="Larimer F."/>
            <person name="Land M."/>
            <person name="Hauser L."/>
            <person name="Markowitz V."/>
            <person name="Cheng J.-F."/>
            <person name="Hugenholtz P."/>
            <person name="Woyke T."/>
            <person name="Wu D."/>
            <person name="Tindall B."/>
            <person name="Pomrenke H."/>
            <person name="Brambilla E."/>
            <person name="Klenk H.-P."/>
            <person name="Eisen J.A."/>
        </authorList>
    </citation>
    <scope>NUCLEOTIDE SEQUENCE [LARGE SCALE GENOMIC DNA]</scope>
    <source>
        <strain evidence="2">ATCC BAA-1392 / DSM 18658 / VKM B-2454 / MOB10</strain>
    </source>
</reference>
<keyword evidence="2" id="KW-1185">Reference proteome</keyword>
<name>L0DJR3_SINAD</name>
<proteinExistence type="predicted"/>
<dbReference type="HOGENOM" id="CLU_029703_1_0_0"/>
<dbReference type="InterPro" id="IPR027417">
    <property type="entry name" value="P-loop_NTPase"/>
</dbReference>
<dbReference type="eggNOG" id="COG0464">
    <property type="taxonomic scope" value="Bacteria"/>
</dbReference>
<accession>L0DJR3</accession>
<protein>
    <recommendedName>
        <fullName evidence="3">AAA+ ATPase domain-containing protein</fullName>
    </recommendedName>
</protein>
<dbReference type="SUPFAM" id="SSF52540">
    <property type="entry name" value="P-loop containing nucleoside triphosphate hydrolases"/>
    <property type="match status" value="1"/>
</dbReference>
<dbReference type="STRING" id="886293.Sinac_5347"/>
<gene>
    <name evidence="1" type="ordered locus">Sinac_5347</name>
</gene>
<dbReference type="Gene3D" id="3.40.50.300">
    <property type="entry name" value="P-loop containing nucleotide triphosphate hydrolases"/>
    <property type="match status" value="1"/>
</dbReference>
<evidence type="ECO:0000313" key="1">
    <source>
        <dbReference type="EMBL" id="AGA29497.1"/>
    </source>
</evidence>
<dbReference type="AlphaFoldDB" id="L0DJR3"/>
<organism evidence="1 2">
    <name type="scientific">Singulisphaera acidiphila (strain ATCC BAA-1392 / DSM 18658 / VKM B-2454 / MOB10)</name>
    <dbReference type="NCBI Taxonomy" id="886293"/>
    <lineage>
        <taxon>Bacteria</taxon>
        <taxon>Pseudomonadati</taxon>
        <taxon>Planctomycetota</taxon>
        <taxon>Planctomycetia</taxon>
        <taxon>Isosphaerales</taxon>
        <taxon>Isosphaeraceae</taxon>
        <taxon>Singulisphaera</taxon>
    </lineage>
</organism>